<dbReference type="EMBL" id="MGGL01000004">
    <property type="protein sequence ID" value="OGM27379.1"/>
    <property type="molecule type" value="Genomic_DNA"/>
</dbReference>
<sequence length="674" mass="76256">MNLDLPVSKLPTIGPAYAKRLNKLDITTLGDLLYHVPHRYNDFRTLSPIREVQPEETVTIKGTILSIKNIYTRYGKKIQIGEVEDKSGLMQVVWFNQPYLIKNISKGGLYSFSGKATLFNRKITLMSPEYESVEIGSNNLHTGRLVPIYPETARVSSKWLRGKIFTIINLHKSEISDPLPDKLLKKLKLPDLYSSLLHSHFPDNLEQAEIGKKRLAFDELLYHQVSSLDKKNDWQKVKVAKSLNIDNDTFDMFLASLPFSLTDSQKHAVKEIFSDLSKSYPMNRLLEGDVGSGKTAVAAAAAFAAFTEGYQSVFMAPTQILANQHFNTLNTIFAAFKVRISLITSEGVKADLGKSDIIVGTHALIHKKVKFDKVALVVIDEQHRFGVEQRAHLIKKAGDRRTSPHVLTLTATPIPRTVALTFYGDLDLSTLDELPGGRRPITTWIVPQFKRNSAYDWIKKQIKEFKTQAFVICPLIEEPQIETMKQIKAATREYEKLTKIFKDYHVGLLHGKQKAKDKNLMLDKFSKGDIEILVSTPVVEVGIDIPNATIMIIEASERFGLAQLHQLRGRIGRGEKKSYCLLFTENTSRLVRARLKALKENKSGFELAELDLKLRGPGEIFGTRQHGFHNLKIANWQDIYLIKKAKEIAKEVISNPNDYRQLIAQIKSKNIVPN</sequence>
<evidence type="ECO:0000256" key="5">
    <source>
        <dbReference type="ARBA" id="ARBA00022801"/>
    </source>
</evidence>
<evidence type="ECO:0000313" key="18">
    <source>
        <dbReference type="EMBL" id="OGM27379.1"/>
    </source>
</evidence>
<proteinExistence type="inferred from homology"/>
<keyword evidence="8" id="KW-0238">DNA-binding</keyword>
<dbReference type="PROSITE" id="PS51192">
    <property type="entry name" value="HELICASE_ATP_BIND_1"/>
    <property type="match status" value="1"/>
</dbReference>
<comment type="catalytic activity">
    <reaction evidence="12 15">
        <text>Couples ATP hydrolysis with the unwinding of duplex DNA by translocating in the 3'-5' direction.</text>
        <dbReference type="EC" id="5.6.2.4"/>
    </reaction>
</comment>
<dbReference type="SUPFAM" id="SSF50249">
    <property type="entry name" value="Nucleic acid-binding proteins"/>
    <property type="match status" value="1"/>
</dbReference>
<dbReference type="Pfam" id="PF17191">
    <property type="entry name" value="RecG_wedge"/>
    <property type="match status" value="1"/>
</dbReference>
<evidence type="ECO:0000313" key="19">
    <source>
        <dbReference type="Proteomes" id="UP000179221"/>
    </source>
</evidence>
<evidence type="ECO:0000256" key="8">
    <source>
        <dbReference type="ARBA" id="ARBA00023125"/>
    </source>
</evidence>
<dbReference type="GO" id="GO:0043138">
    <property type="term" value="F:3'-5' DNA helicase activity"/>
    <property type="evidence" value="ECO:0007669"/>
    <property type="project" value="UniProtKB-EC"/>
</dbReference>
<keyword evidence="11" id="KW-0413">Isomerase</keyword>
<gene>
    <name evidence="18" type="ORF">A2628_01070</name>
</gene>
<dbReference type="PANTHER" id="PTHR47964">
    <property type="entry name" value="ATP-DEPENDENT DNA HELICASE HOMOLOG RECG, CHLOROPLASTIC"/>
    <property type="match status" value="1"/>
</dbReference>
<evidence type="ECO:0000256" key="10">
    <source>
        <dbReference type="ARBA" id="ARBA00023204"/>
    </source>
</evidence>
<dbReference type="InterPro" id="IPR001650">
    <property type="entry name" value="Helicase_C-like"/>
</dbReference>
<dbReference type="InterPro" id="IPR011545">
    <property type="entry name" value="DEAD/DEAH_box_helicase_dom"/>
</dbReference>
<dbReference type="EC" id="5.6.2.4" evidence="13 15"/>
<evidence type="ECO:0000256" key="13">
    <source>
        <dbReference type="ARBA" id="ARBA00034808"/>
    </source>
</evidence>
<evidence type="ECO:0000256" key="2">
    <source>
        <dbReference type="ARBA" id="ARBA00017846"/>
    </source>
</evidence>
<comment type="caution">
    <text evidence="18">The sequence shown here is derived from an EMBL/GenBank/DDBJ whole genome shotgun (WGS) entry which is preliminary data.</text>
</comment>
<evidence type="ECO:0000256" key="9">
    <source>
        <dbReference type="ARBA" id="ARBA00023172"/>
    </source>
</evidence>
<evidence type="ECO:0000256" key="7">
    <source>
        <dbReference type="ARBA" id="ARBA00022840"/>
    </source>
</evidence>
<dbReference type="AlphaFoldDB" id="A0A1F7YKG8"/>
<keyword evidence="10 15" id="KW-0234">DNA repair</keyword>
<dbReference type="InterPro" id="IPR033454">
    <property type="entry name" value="RecG_wedge"/>
</dbReference>
<keyword evidence="6 15" id="KW-0347">Helicase</keyword>
<evidence type="ECO:0000256" key="12">
    <source>
        <dbReference type="ARBA" id="ARBA00034617"/>
    </source>
</evidence>
<dbReference type="InterPro" id="IPR014001">
    <property type="entry name" value="Helicase_ATP-bd"/>
</dbReference>
<dbReference type="NCBIfam" id="NF008168">
    <property type="entry name" value="PRK10917.2-2"/>
    <property type="match status" value="1"/>
</dbReference>
<accession>A0A1F7YKG8</accession>
<dbReference type="Gene3D" id="2.40.50.140">
    <property type="entry name" value="Nucleic acid-binding proteins"/>
    <property type="match status" value="1"/>
</dbReference>
<comment type="function">
    <text evidence="15">Plays a critical role in recombination and DNA repair. Helps process Holliday junction intermediates to mature products by catalyzing branch migration. Has replication fork regression activity, unwinds stalled or blocked replication forks to make a HJ that can be resolved. Has a DNA unwinding activity characteristic of a DNA helicase with 3'-5' polarity.</text>
</comment>
<dbReference type="SMART" id="SM00490">
    <property type="entry name" value="HELICc"/>
    <property type="match status" value="1"/>
</dbReference>
<dbReference type="GO" id="GO:0016887">
    <property type="term" value="F:ATP hydrolysis activity"/>
    <property type="evidence" value="ECO:0007669"/>
    <property type="project" value="RHEA"/>
</dbReference>
<dbReference type="InterPro" id="IPR027417">
    <property type="entry name" value="P-loop_NTPase"/>
</dbReference>
<protein>
    <recommendedName>
        <fullName evidence="2 15">ATP-dependent DNA helicase RecG</fullName>
        <ecNumber evidence="13 15">5.6.2.4</ecNumber>
    </recommendedName>
</protein>
<dbReference type="InterPro" id="IPR004609">
    <property type="entry name" value="ATP-dep_DNA_helicase_RecG"/>
</dbReference>
<evidence type="ECO:0000256" key="14">
    <source>
        <dbReference type="ARBA" id="ARBA00048988"/>
    </source>
</evidence>
<evidence type="ECO:0000256" key="1">
    <source>
        <dbReference type="ARBA" id="ARBA00007504"/>
    </source>
</evidence>
<feature type="domain" description="Helicase C-terminal" evidence="17">
    <location>
        <begin position="457"/>
        <end position="613"/>
    </location>
</feature>
<keyword evidence="7 15" id="KW-0067">ATP-binding</keyword>
<evidence type="ECO:0000259" key="16">
    <source>
        <dbReference type="PROSITE" id="PS51192"/>
    </source>
</evidence>
<evidence type="ECO:0000259" key="17">
    <source>
        <dbReference type="PROSITE" id="PS51194"/>
    </source>
</evidence>
<organism evidence="18 19">
    <name type="scientific">Candidatus Woesebacteria bacterium RIFCSPHIGHO2_01_FULL_40_22</name>
    <dbReference type="NCBI Taxonomy" id="1802499"/>
    <lineage>
        <taxon>Bacteria</taxon>
        <taxon>Candidatus Woeseibacteriota</taxon>
    </lineage>
</organism>
<dbReference type="SUPFAM" id="SSF52540">
    <property type="entry name" value="P-loop containing nucleoside triphosphate hydrolases"/>
    <property type="match status" value="2"/>
</dbReference>
<dbReference type="Pfam" id="PF00271">
    <property type="entry name" value="Helicase_C"/>
    <property type="match status" value="1"/>
</dbReference>
<evidence type="ECO:0000256" key="4">
    <source>
        <dbReference type="ARBA" id="ARBA00022763"/>
    </source>
</evidence>
<comment type="catalytic activity">
    <reaction evidence="14 15">
        <text>ATP + H2O = ADP + phosphate + H(+)</text>
        <dbReference type="Rhea" id="RHEA:13065"/>
        <dbReference type="ChEBI" id="CHEBI:15377"/>
        <dbReference type="ChEBI" id="CHEBI:15378"/>
        <dbReference type="ChEBI" id="CHEBI:30616"/>
        <dbReference type="ChEBI" id="CHEBI:43474"/>
        <dbReference type="ChEBI" id="CHEBI:456216"/>
        <dbReference type="EC" id="5.6.2.4"/>
    </reaction>
</comment>
<dbReference type="Pfam" id="PF00270">
    <property type="entry name" value="DEAD"/>
    <property type="match status" value="1"/>
</dbReference>
<keyword evidence="3 15" id="KW-0547">Nucleotide-binding</keyword>
<dbReference type="InterPro" id="IPR012340">
    <property type="entry name" value="NA-bd_OB-fold"/>
</dbReference>
<dbReference type="GO" id="GO:0006281">
    <property type="term" value="P:DNA repair"/>
    <property type="evidence" value="ECO:0007669"/>
    <property type="project" value="UniProtKB-UniRule"/>
</dbReference>
<dbReference type="PANTHER" id="PTHR47964:SF1">
    <property type="entry name" value="ATP-DEPENDENT DNA HELICASE HOMOLOG RECG, CHLOROPLASTIC"/>
    <property type="match status" value="1"/>
</dbReference>
<dbReference type="CDD" id="cd04488">
    <property type="entry name" value="RecG_wedge_OBF"/>
    <property type="match status" value="1"/>
</dbReference>
<evidence type="ECO:0000256" key="15">
    <source>
        <dbReference type="RuleBase" id="RU363016"/>
    </source>
</evidence>
<dbReference type="InterPro" id="IPR045562">
    <property type="entry name" value="RecG_dom3_C"/>
</dbReference>
<dbReference type="Pfam" id="PF19833">
    <property type="entry name" value="RecG_dom3_C"/>
    <property type="match status" value="1"/>
</dbReference>
<dbReference type="Gene3D" id="1.10.150.20">
    <property type="entry name" value="5' to 3' exonuclease, C-terminal subdomain"/>
    <property type="match status" value="1"/>
</dbReference>
<dbReference type="Proteomes" id="UP000179221">
    <property type="component" value="Unassembled WGS sequence"/>
</dbReference>
<reference evidence="18 19" key="1">
    <citation type="journal article" date="2016" name="Nat. Commun.">
        <title>Thousands of microbial genomes shed light on interconnected biogeochemical processes in an aquifer system.</title>
        <authorList>
            <person name="Anantharaman K."/>
            <person name="Brown C.T."/>
            <person name="Hug L.A."/>
            <person name="Sharon I."/>
            <person name="Castelle C.J."/>
            <person name="Probst A.J."/>
            <person name="Thomas B.C."/>
            <person name="Singh A."/>
            <person name="Wilkins M.J."/>
            <person name="Karaoz U."/>
            <person name="Brodie E.L."/>
            <person name="Williams K.H."/>
            <person name="Hubbard S.S."/>
            <person name="Banfield J.F."/>
        </authorList>
    </citation>
    <scope>NUCLEOTIDE SEQUENCE [LARGE SCALE GENOMIC DNA]</scope>
</reference>
<dbReference type="Gene3D" id="3.40.50.300">
    <property type="entry name" value="P-loop containing nucleotide triphosphate hydrolases"/>
    <property type="match status" value="2"/>
</dbReference>
<dbReference type="GO" id="GO:0006310">
    <property type="term" value="P:DNA recombination"/>
    <property type="evidence" value="ECO:0007669"/>
    <property type="project" value="UniProtKB-UniRule"/>
</dbReference>
<evidence type="ECO:0000256" key="3">
    <source>
        <dbReference type="ARBA" id="ARBA00022741"/>
    </source>
</evidence>
<keyword evidence="9 15" id="KW-0233">DNA recombination</keyword>
<evidence type="ECO:0000256" key="11">
    <source>
        <dbReference type="ARBA" id="ARBA00023235"/>
    </source>
</evidence>
<dbReference type="GO" id="GO:0005524">
    <property type="term" value="F:ATP binding"/>
    <property type="evidence" value="ECO:0007669"/>
    <property type="project" value="UniProtKB-KW"/>
</dbReference>
<dbReference type="SMART" id="SM00487">
    <property type="entry name" value="DEXDc"/>
    <property type="match status" value="1"/>
</dbReference>
<name>A0A1F7YKG8_9BACT</name>
<dbReference type="NCBIfam" id="NF008165">
    <property type="entry name" value="PRK10917.1-3"/>
    <property type="match status" value="1"/>
</dbReference>
<dbReference type="NCBIfam" id="TIGR00643">
    <property type="entry name" value="recG"/>
    <property type="match status" value="1"/>
</dbReference>
<dbReference type="InterPro" id="IPR047112">
    <property type="entry name" value="RecG/Mfd"/>
</dbReference>
<comment type="similarity">
    <text evidence="1 15">Belongs to the helicase family. RecG subfamily.</text>
</comment>
<dbReference type="GO" id="GO:0003677">
    <property type="term" value="F:DNA binding"/>
    <property type="evidence" value="ECO:0007669"/>
    <property type="project" value="UniProtKB-KW"/>
</dbReference>
<evidence type="ECO:0000256" key="6">
    <source>
        <dbReference type="ARBA" id="ARBA00022806"/>
    </source>
</evidence>
<keyword evidence="5 15" id="KW-0378">Hydrolase</keyword>
<feature type="domain" description="Helicase ATP-binding" evidence="16">
    <location>
        <begin position="275"/>
        <end position="431"/>
    </location>
</feature>
<dbReference type="PROSITE" id="PS51194">
    <property type="entry name" value="HELICASE_CTER"/>
    <property type="match status" value="1"/>
</dbReference>
<keyword evidence="4 15" id="KW-0227">DNA damage</keyword>